<feature type="transmembrane region" description="Helical" evidence="8">
    <location>
        <begin position="261"/>
        <end position="282"/>
    </location>
</feature>
<dbReference type="InterPro" id="IPR036259">
    <property type="entry name" value="MFS_trans_sf"/>
</dbReference>
<dbReference type="Gene3D" id="3.40.50.300">
    <property type="entry name" value="P-loop containing nucleotide triphosphate hydrolases"/>
    <property type="match status" value="1"/>
</dbReference>
<dbReference type="GO" id="GO:0140567">
    <property type="term" value="F:membrane protein dislocase activity"/>
    <property type="evidence" value="ECO:0007669"/>
    <property type="project" value="UniProtKB-ARBA"/>
</dbReference>
<sequence length="856" mass="94664">MPEISEISGKKATDTSPDASQSSRGSTIVTDWTGEQQQQQHQSHLESKNKGPNSLRRSNSAIGSQVDVEKAESWTSNPENKPNQPSTIDAVVVDEDPVVMESGARGILVVLGGFLLIFAIIGYVSIYGLFQTQYVNIYGPRGHTQSAISYIGSLASGFQFFFTIFAGPIMNKFGHKIILWAGCIIGTLALLCSSWCTELWQLYLAQGVMFGIGASFINLAATAIPPLWYDVHRGLAMGGAGIGGLVLGFVIPALINKVDIWWTLRIYALIYLVLTGFGALVMRAPRQLSGPPVPPREDIFRISIMKNPRFVLWFIVAAFFGFAYVIPFTYMPSYAQDIVGLDANVQGGHLLSIMSAANAVGRIVVGFAGDRLGAYPVALFSFLVAPLSCLFWMFAHSQGILIVFSIIYGFFCGAWFTLVASITSKLVDLEHLGSGLTLVFLINTPGNMFTLPIAGKIMDNSGYKSMIGFNMAMWFCTALFMFILIFWDLIRDHVRKTQMQPQTKKYLADLALFALSQAAFYYAFKYIIASMDPLKTKKKDAHEKSAKVLDRLGHRDIKLNEYEQVIASEVIHPEDIKVDFDQIGGLDSIIRSLRESVILPLNHPALFTSASGLLGAPKGVLLYGPPGCGKTMLAKALAKESGATFINMHVSTLTDKWFGESNKLVAALFSLAHKMQPAIIFIDEIDSFLRERRSNDHEITSMMKAEFMSMWDGLTTGEDTRIIVLGATNRPNDIDSAILRRMPKRFAVKLPSDEQRMNILKLMLAETKLEPKFDFQKLVQKTAGFSGSDLKEACRNASMLPLREYLRGKGSDKKGALDGIVLDREEVRPLRLSDFFQHEANEDSSAHVILEQESMD</sequence>
<feature type="transmembrane region" description="Helical" evidence="8">
    <location>
        <begin position="177"/>
        <end position="196"/>
    </location>
</feature>
<dbReference type="PROSITE" id="PS00674">
    <property type="entry name" value="AAA"/>
    <property type="match status" value="1"/>
</dbReference>
<feature type="compositionally biased region" description="Polar residues" evidence="7">
    <location>
        <begin position="50"/>
        <end position="63"/>
    </location>
</feature>
<accession>A0A9P6MYD5</accession>
<feature type="region of interest" description="Disordered" evidence="7">
    <location>
        <begin position="1"/>
        <end position="88"/>
    </location>
</feature>
<evidence type="ECO:0000256" key="2">
    <source>
        <dbReference type="ARBA" id="ARBA00004572"/>
    </source>
</evidence>
<evidence type="ECO:0000256" key="1">
    <source>
        <dbReference type="ARBA" id="ARBA00004141"/>
    </source>
</evidence>
<dbReference type="InterPro" id="IPR051701">
    <property type="entry name" value="Mito_OM_Translocase_MSP1"/>
</dbReference>
<dbReference type="EMBL" id="JAAAID010000415">
    <property type="protein sequence ID" value="KAG0017790.1"/>
    <property type="molecule type" value="Genomic_DNA"/>
</dbReference>
<dbReference type="InterPro" id="IPR027417">
    <property type="entry name" value="P-loop_NTPase"/>
</dbReference>
<feature type="transmembrane region" description="Helical" evidence="8">
    <location>
        <begin position="506"/>
        <end position="524"/>
    </location>
</feature>
<evidence type="ECO:0000256" key="4">
    <source>
        <dbReference type="ARBA" id="ARBA00022787"/>
    </source>
</evidence>
<feature type="transmembrane region" description="Helical" evidence="8">
    <location>
        <begin position="466"/>
        <end position="486"/>
    </location>
</feature>
<dbReference type="GO" id="GO:0005524">
    <property type="term" value="F:ATP binding"/>
    <property type="evidence" value="ECO:0007669"/>
    <property type="project" value="UniProtKB-KW"/>
</dbReference>
<feature type="compositionally biased region" description="Polar residues" evidence="7">
    <location>
        <begin position="14"/>
        <end position="35"/>
    </location>
</feature>
<dbReference type="InterPro" id="IPR020846">
    <property type="entry name" value="MFS_dom"/>
</dbReference>
<dbReference type="InterPro" id="IPR011701">
    <property type="entry name" value="MFS"/>
</dbReference>
<dbReference type="Proteomes" id="UP000703661">
    <property type="component" value="Unassembled WGS sequence"/>
</dbReference>
<dbReference type="Pfam" id="PF17862">
    <property type="entry name" value="AAA_lid_3"/>
    <property type="match status" value="1"/>
</dbReference>
<dbReference type="PANTHER" id="PTHR45644">
    <property type="entry name" value="AAA ATPASE, PUTATIVE (AFU_ORTHOLOGUE AFUA_2G12920)-RELATED-RELATED"/>
    <property type="match status" value="1"/>
</dbReference>
<dbReference type="InterPro" id="IPR003959">
    <property type="entry name" value="ATPase_AAA_core"/>
</dbReference>
<proteinExistence type="predicted"/>
<comment type="subcellular location">
    <subcellularLocation>
        <location evidence="1">Membrane</location>
        <topology evidence="1">Multi-pass membrane protein</topology>
    </subcellularLocation>
    <subcellularLocation>
        <location evidence="2">Mitochondrion outer membrane</location>
        <topology evidence="2">Single-pass membrane protein</topology>
    </subcellularLocation>
</comment>
<keyword evidence="4" id="KW-1000">Mitochondrion outer membrane</keyword>
<dbReference type="CDD" id="cd17352">
    <property type="entry name" value="MFS_MCT_SLC16"/>
    <property type="match status" value="1"/>
</dbReference>
<dbReference type="FunFam" id="3.40.50.300:FF:000538">
    <property type="entry name" value="ATPase family AAA domain-containing protein 1"/>
    <property type="match status" value="1"/>
</dbReference>
<dbReference type="PROSITE" id="PS50850">
    <property type="entry name" value="MFS"/>
    <property type="match status" value="1"/>
</dbReference>
<dbReference type="Pfam" id="PF07690">
    <property type="entry name" value="MFS_1"/>
    <property type="match status" value="1"/>
</dbReference>
<feature type="transmembrane region" description="Helical" evidence="8">
    <location>
        <begin position="400"/>
        <end position="420"/>
    </location>
</feature>
<dbReference type="Gene3D" id="1.20.1250.20">
    <property type="entry name" value="MFS general substrate transporter like domains"/>
    <property type="match status" value="1"/>
</dbReference>
<feature type="transmembrane region" description="Helical" evidence="8">
    <location>
        <begin position="235"/>
        <end position="255"/>
    </location>
</feature>
<evidence type="ECO:0000256" key="3">
    <source>
        <dbReference type="ARBA" id="ARBA00022741"/>
    </source>
</evidence>
<feature type="transmembrane region" description="Helical" evidence="8">
    <location>
        <begin position="107"/>
        <end position="130"/>
    </location>
</feature>
<dbReference type="InterPro" id="IPR003593">
    <property type="entry name" value="AAA+_ATPase"/>
</dbReference>
<keyword evidence="11" id="KW-1185">Reference proteome</keyword>
<dbReference type="SMART" id="SM00382">
    <property type="entry name" value="AAA"/>
    <property type="match status" value="1"/>
</dbReference>
<dbReference type="SUPFAM" id="SSF103473">
    <property type="entry name" value="MFS general substrate transporter"/>
    <property type="match status" value="1"/>
</dbReference>
<dbReference type="GO" id="GO:0005741">
    <property type="term" value="C:mitochondrial outer membrane"/>
    <property type="evidence" value="ECO:0007669"/>
    <property type="project" value="UniProtKB-SubCell"/>
</dbReference>
<feature type="transmembrane region" description="Helical" evidence="8">
    <location>
        <begin position="350"/>
        <end position="368"/>
    </location>
</feature>
<dbReference type="CDD" id="cd19520">
    <property type="entry name" value="RecA-like_ATAD1"/>
    <property type="match status" value="1"/>
</dbReference>
<organism evidence="10 11">
    <name type="scientific">Entomortierella chlamydospora</name>
    <dbReference type="NCBI Taxonomy" id="101097"/>
    <lineage>
        <taxon>Eukaryota</taxon>
        <taxon>Fungi</taxon>
        <taxon>Fungi incertae sedis</taxon>
        <taxon>Mucoromycota</taxon>
        <taxon>Mortierellomycotina</taxon>
        <taxon>Mortierellomycetes</taxon>
        <taxon>Mortierellales</taxon>
        <taxon>Mortierellaceae</taxon>
        <taxon>Entomortierella</taxon>
    </lineage>
</organism>
<protein>
    <recommendedName>
        <fullName evidence="9">Major facilitator superfamily (MFS) profile domain-containing protein</fullName>
    </recommendedName>
</protein>
<keyword evidence="8" id="KW-0472">Membrane</keyword>
<feature type="transmembrane region" description="Helical" evidence="8">
    <location>
        <begin position="202"/>
        <end position="223"/>
    </location>
</feature>
<evidence type="ECO:0000256" key="6">
    <source>
        <dbReference type="ARBA" id="ARBA00023128"/>
    </source>
</evidence>
<keyword evidence="5" id="KW-0067">ATP-binding</keyword>
<dbReference type="InterPro" id="IPR041569">
    <property type="entry name" value="AAA_lid_3"/>
</dbReference>
<evidence type="ECO:0000259" key="9">
    <source>
        <dbReference type="PROSITE" id="PS50850"/>
    </source>
</evidence>
<dbReference type="GO" id="GO:0140570">
    <property type="term" value="P:extraction of mislocalized protein from mitochondrial outer membrane"/>
    <property type="evidence" value="ECO:0007669"/>
    <property type="project" value="TreeGrafter"/>
</dbReference>
<keyword evidence="6" id="KW-0496">Mitochondrion</keyword>
<name>A0A9P6MYD5_9FUNG</name>
<evidence type="ECO:0000256" key="7">
    <source>
        <dbReference type="SAM" id="MobiDB-lite"/>
    </source>
</evidence>
<dbReference type="PANTHER" id="PTHR45644:SF3">
    <property type="entry name" value="FI08533P-RELATED"/>
    <property type="match status" value="1"/>
</dbReference>
<dbReference type="Pfam" id="PF00004">
    <property type="entry name" value="AAA"/>
    <property type="match status" value="1"/>
</dbReference>
<keyword evidence="8" id="KW-0812">Transmembrane</keyword>
<evidence type="ECO:0000313" key="11">
    <source>
        <dbReference type="Proteomes" id="UP000703661"/>
    </source>
</evidence>
<feature type="compositionally biased region" description="Polar residues" evidence="7">
    <location>
        <begin position="73"/>
        <end position="87"/>
    </location>
</feature>
<feature type="domain" description="Major facilitator superfamily (MFS) profile" evidence="9">
    <location>
        <begin position="105"/>
        <end position="495"/>
    </location>
</feature>
<gene>
    <name evidence="10" type="ORF">BGZ80_007912</name>
</gene>
<dbReference type="GO" id="GO:0022857">
    <property type="term" value="F:transmembrane transporter activity"/>
    <property type="evidence" value="ECO:0007669"/>
    <property type="project" value="InterPro"/>
</dbReference>
<evidence type="ECO:0000256" key="8">
    <source>
        <dbReference type="SAM" id="Phobius"/>
    </source>
</evidence>
<reference evidence="10" key="1">
    <citation type="journal article" date="2020" name="Fungal Divers.">
        <title>Resolving the Mortierellaceae phylogeny through synthesis of multi-gene phylogenetics and phylogenomics.</title>
        <authorList>
            <person name="Vandepol N."/>
            <person name="Liber J."/>
            <person name="Desiro A."/>
            <person name="Na H."/>
            <person name="Kennedy M."/>
            <person name="Barry K."/>
            <person name="Grigoriev I.V."/>
            <person name="Miller A.N."/>
            <person name="O'Donnell K."/>
            <person name="Stajich J.E."/>
            <person name="Bonito G."/>
        </authorList>
    </citation>
    <scope>NUCLEOTIDE SEQUENCE</scope>
    <source>
        <strain evidence="10">NRRL 2769</strain>
    </source>
</reference>
<comment type="caution">
    <text evidence="10">The sequence shown here is derived from an EMBL/GenBank/DDBJ whole genome shotgun (WGS) entry which is preliminary data.</text>
</comment>
<dbReference type="GO" id="GO:0016887">
    <property type="term" value="F:ATP hydrolysis activity"/>
    <property type="evidence" value="ECO:0007669"/>
    <property type="project" value="InterPro"/>
</dbReference>
<feature type="transmembrane region" description="Helical" evidence="8">
    <location>
        <begin position="310"/>
        <end position="330"/>
    </location>
</feature>
<keyword evidence="8" id="KW-1133">Transmembrane helix</keyword>
<dbReference type="Gene3D" id="1.10.8.60">
    <property type="match status" value="1"/>
</dbReference>
<feature type="transmembrane region" description="Helical" evidence="8">
    <location>
        <begin position="375"/>
        <end position="394"/>
    </location>
</feature>
<evidence type="ECO:0000256" key="5">
    <source>
        <dbReference type="ARBA" id="ARBA00022840"/>
    </source>
</evidence>
<keyword evidence="3" id="KW-0547">Nucleotide-binding</keyword>
<feature type="transmembrane region" description="Helical" evidence="8">
    <location>
        <begin position="432"/>
        <end position="454"/>
    </location>
</feature>
<evidence type="ECO:0000313" key="10">
    <source>
        <dbReference type="EMBL" id="KAG0017790.1"/>
    </source>
</evidence>
<dbReference type="SUPFAM" id="SSF52540">
    <property type="entry name" value="P-loop containing nucleoside triphosphate hydrolases"/>
    <property type="match status" value="1"/>
</dbReference>
<dbReference type="InterPro" id="IPR003960">
    <property type="entry name" value="ATPase_AAA_CS"/>
</dbReference>
<dbReference type="AlphaFoldDB" id="A0A9P6MYD5"/>
<feature type="transmembrane region" description="Helical" evidence="8">
    <location>
        <begin position="150"/>
        <end position="170"/>
    </location>
</feature>